<organism evidence="2 3">
    <name type="scientific">Aquabacterium olei</name>
    <dbReference type="NCBI Taxonomy" id="1296669"/>
    <lineage>
        <taxon>Bacteria</taxon>
        <taxon>Pseudomonadati</taxon>
        <taxon>Pseudomonadota</taxon>
        <taxon>Betaproteobacteria</taxon>
        <taxon>Burkholderiales</taxon>
        <taxon>Aquabacterium</taxon>
    </lineage>
</organism>
<reference evidence="2 3" key="1">
    <citation type="submission" date="2018-05" db="EMBL/GenBank/DDBJ databases">
        <title>complete genome sequence of Aquabacterium olei NBRC 110486.</title>
        <authorList>
            <person name="Tang B."/>
            <person name="Chang J."/>
            <person name="Zhang L."/>
            <person name="Yang H."/>
        </authorList>
    </citation>
    <scope>NUCLEOTIDE SEQUENCE [LARGE SCALE GENOMIC DNA]</scope>
    <source>
        <strain evidence="2 3">NBRC 110486</strain>
    </source>
</reference>
<name>A0A2U8FQM0_9BURK</name>
<evidence type="ECO:0000313" key="3">
    <source>
        <dbReference type="Proteomes" id="UP000244892"/>
    </source>
</evidence>
<dbReference type="RefSeq" id="WP_109035959.1">
    <property type="nucleotide sequence ID" value="NZ_CP029210.1"/>
</dbReference>
<dbReference type="KEGG" id="aon:DEH84_06850"/>
<dbReference type="EMBL" id="CP029210">
    <property type="protein sequence ID" value="AWI53177.1"/>
    <property type="molecule type" value="Genomic_DNA"/>
</dbReference>
<protein>
    <submittedName>
        <fullName evidence="2">Uncharacterized protein</fullName>
    </submittedName>
</protein>
<dbReference type="AlphaFoldDB" id="A0A2U8FQM0"/>
<evidence type="ECO:0000313" key="2">
    <source>
        <dbReference type="EMBL" id="AWI53177.1"/>
    </source>
</evidence>
<keyword evidence="3" id="KW-1185">Reference proteome</keyword>
<accession>A0A2U8FQM0</accession>
<gene>
    <name evidence="2" type="ORF">DEH84_06850</name>
</gene>
<sequence>MEGATFCKSPQYGPPPPRRASTLDGLSVQERVAQAAWIRQATEKRLRRDELEVVMAHYAEGRGRNEARRIVSRRVAFAVRNRDLGRALAMRHFDAHRDSCPTLASIAAEFGVPARTVERLSAVIGVELDRLLAEVDERLHALFVETGIAARV</sequence>
<proteinExistence type="predicted"/>
<feature type="region of interest" description="Disordered" evidence="1">
    <location>
        <begin position="1"/>
        <end position="20"/>
    </location>
</feature>
<dbReference type="Proteomes" id="UP000244892">
    <property type="component" value="Chromosome"/>
</dbReference>
<evidence type="ECO:0000256" key="1">
    <source>
        <dbReference type="SAM" id="MobiDB-lite"/>
    </source>
</evidence>